<dbReference type="PRINTS" id="PR00156">
    <property type="entry name" value="COPPERBLUE"/>
</dbReference>
<dbReference type="RefSeq" id="WP_189500909.1">
    <property type="nucleotide sequence ID" value="NZ_BMZQ01000001.1"/>
</dbReference>
<dbReference type="Proteomes" id="UP000630142">
    <property type="component" value="Unassembled WGS sequence"/>
</dbReference>
<feature type="domain" description="Blue (type 1) copper" evidence="10">
    <location>
        <begin position="26"/>
        <end position="112"/>
    </location>
</feature>
<feature type="binding site" evidence="8">
    <location>
        <position position="106"/>
    </location>
    <ligand>
        <name>Cu cation</name>
        <dbReference type="ChEBI" id="CHEBI:23378"/>
    </ligand>
</feature>
<evidence type="ECO:0000256" key="1">
    <source>
        <dbReference type="ARBA" id="ARBA00004418"/>
    </source>
</evidence>
<dbReference type="Pfam" id="PF00127">
    <property type="entry name" value="Copper-bind"/>
    <property type="match status" value="1"/>
</dbReference>
<evidence type="ECO:0000313" key="11">
    <source>
        <dbReference type="EMBL" id="GHD05395.1"/>
    </source>
</evidence>
<keyword evidence="5" id="KW-0249">Electron transport</keyword>
<evidence type="ECO:0000256" key="7">
    <source>
        <dbReference type="NCBIfam" id="TIGR02375"/>
    </source>
</evidence>
<dbReference type="GO" id="GO:0009055">
    <property type="term" value="F:electron transfer activity"/>
    <property type="evidence" value="ECO:0007669"/>
    <property type="project" value="InterPro"/>
</dbReference>
<dbReference type="SUPFAM" id="SSF49503">
    <property type="entry name" value="Cupredoxins"/>
    <property type="match status" value="1"/>
</dbReference>
<feature type="chain" id="PRO_5035226023" description="Pseudoazurin" evidence="9">
    <location>
        <begin position="21"/>
        <end position="146"/>
    </location>
</feature>
<dbReference type="AlphaFoldDB" id="A0A8J3GHZ5"/>
<gene>
    <name evidence="11" type="ORF">GCM10016234_01340</name>
</gene>
<dbReference type="InterPro" id="IPR008972">
    <property type="entry name" value="Cupredoxin"/>
</dbReference>
<feature type="binding site" evidence="8">
    <location>
        <position position="101"/>
    </location>
    <ligand>
        <name>Cu cation</name>
        <dbReference type="ChEBI" id="CHEBI:23378"/>
    </ligand>
</feature>
<comment type="caution">
    <text evidence="11">The sequence shown here is derived from an EMBL/GenBank/DDBJ whole genome shotgun (WGS) entry which is preliminary data.</text>
</comment>
<accession>A0A8J3GHZ5</accession>
<evidence type="ECO:0000256" key="6">
    <source>
        <dbReference type="ARBA" id="ARBA00023008"/>
    </source>
</evidence>
<evidence type="ECO:0000256" key="8">
    <source>
        <dbReference type="PIRSR" id="PIRSR602386-1"/>
    </source>
</evidence>
<feature type="binding site" evidence="8">
    <location>
        <position position="60"/>
    </location>
    <ligand>
        <name>Cu cation</name>
        <dbReference type="ChEBI" id="CHEBI:23378"/>
    </ligand>
</feature>
<dbReference type="InterPro" id="IPR001235">
    <property type="entry name" value="Copper_blue_Plastocyanin"/>
</dbReference>
<comment type="cofactor">
    <cofactor evidence="8">
        <name>Cu cation</name>
        <dbReference type="ChEBI" id="CHEBI:23378"/>
    </cofactor>
    <text evidence="8">Binds 1 copper ion per subunit.</text>
</comment>
<dbReference type="GO" id="GO:0005507">
    <property type="term" value="F:copper ion binding"/>
    <property type="evidence" value="ECO:0007669"/>
    <property type="project" value="UniProtKB-UniRule"/>
</dbReference>
<name>A0A8J3GHZ5_9HYPH</name>
<dbReference type="InterPro" id="IPR000923">
    <property type="entry name" value="BlueCu_1"/>
</dbReference>
<dbReference type="GO" id="GO:0042597">
    <property type="term" value="C:periplasmic space"/>
    <property type="evidence" value="ECO:0007669"/>
    <property type="project" value="UniProtKB-SubCell"/>
</dbReference>
<keyword evidence="12" id="KW-1185">Reference proteome</keyword>
<keyword evidence="4" id="KW-0574">Periplasm</keyword>
<dbReference type="EMBL" id="BMZQ01000001">
    <property type="protein sequence ID" value="GHD05395.1"/>
    <property type="molecule type" value="Genomic_DNA"/>
</dbReference>
<dbReference type="Gene3D" id="2.60.40.420">
    <property type="entry name" value="Cupredoxins - blue copper proteins"/>
    <property type="match status" value="1"/>
</dbReference>
<keyword evidence="6 8" id="KW-0186">Copper</keyword>
<reference evidence="11" key="2">
    <citation type="submission" date="2020-09" db="EMBL/GenBank/DDBJ databases">
        <authorList>
            <person name="Sun Q."/>
            <person name="Kim S."/>
        </authorList>
    </citation>
    <scope>NUCLEOTIDE SEQUENCE</scope>
    <source>
        <strain evidence="11">KCTC 42249</strain>
    </source>
</reference>
<dbReference type="CDD" id="cd04218">
    <property type="entry name" value="Pseudoazurin"/>
    <property type="match status" value="1"/>
</dbReference>
<evidence type="ECO:0000256" key="5">
    <source>
        <dbReference type="ARBA" id="ARBA00022982"/>
    </source>
</evidence>
<feature type="signal peptide" evidence="9">
    <location>
        <begin position="1"/>
        <end position="20"/>
    </location>
</feature>
<dbReference type="InterPro" id="IPR002386">
    <property type="entry name" value="Amicyanin/Pseudoazurin"/>
</dbReference>
<evidence type="ECO:0000256" key="9">
    <source>
        <dbReference type="SAM" id="SignalP"/>
    </source>
</evidence>
<evidence type="ECO:0000256" key="2">
    <source>
        <dbReference type="ARBA" id="ARBA00022448"/>
    </source>
</evidence>
<keyword evidence="9" id="KW-0732">Signal</keyword>
<organism evidence="11 12">
    <name type="scientific">Tianweitania populi</name>
    <dbReference type="NCBI Taxonomy" id="1607949"/>
    <lineage>
        <taxon>Bacteria</taxon>
        <taxon>Pseudomonadati</taxon>
        <taxon>Pseudomonadota</taxon>
        <taxon>Alphaproteobacteria</taxon>
        <taxon>Hyphomicrobiales</taxon>
        <taxon>Phyllobacteriaceae</taxon>
        <taxon>Tianweitania</taxon>
    </lineage>
</organism>
<evidence type="ECO:0000259" key="10">
    <source>
        <dbReference type="Pfam" id="PF00127"/>
    </source>
</evidence>
<evidence type="ECO:0000313" key="12">
    <source>
        <dbReference type="Proteomes" id="UP000630142"/>
    </source>
</evidence>
<evidence type="ECO:0000256" key="3">
    <source>
        <dbReference type="ARBA" id="ARBA00022723"/>
    </source>
</evidence>
<comment type="subcellular location">
    <subcellularLocation>
        <location evidence="1">Periplasm</location>
    </subcellularLocation>
</comment>
<protein>
    <recommendedName>
        <fullName evidence="7">Pseudoazurin</fullName>
    </recommendedName>
</protein>
<proteinExistence type="predicted"/>
<dbReference type="PRINTS" id="PR00155">
    <property type="entry name" value="AMICYANIN"/>
</dbReference>
<sequence>MIRVALAAALLCSLPSLAFADTHKVKMLNRGPNGPMDYDPAFLVVKPGDTVKFLPTVKGHNAATIDGFIPEGAEPFLSKINQEFEVTLDKEGTYGIKCSPHFDMGMVMLIKVGEGKADAVKLPEKLPPSAKKRFDKIIDTARQAGL</sequence>
<keyword evidence="3 8" id="KW-0479">Metal-binding</keyword>
<evidence type="ECO:0000256" key="4">
    <source>
        <dbReference type="ARBA" id="ARBA00022764"/>
    </source>
</evidence>
<dbReference type="NCBIfam" id="TIGR02375">
    <property type="entry name" value="pseudoazurin"/>
    <property type="match status" value="1"/>
</dbReference>
<feature type="binding site" evidence="8">
    <location>
        <position position="98"/>
    </location>
    <ligand>
        <name>Cu cation</name>
        <dbReference type="ChEBI" id="CHEBI:23378"/>
    </ligand>
</feature>
<dbReference type="InterPro" id="IPR012745">
    <property type="entry name" value="Pseudoazurin"/>
</dbReference>
<keyword evidence="2" id="KW-0813">Transport</keyword>
<reference evidence="11" key="1">
    <citation type="journal article" date="2014" name="Int. J. Syst. Evol. Microbiol.">
        <title>Complete genome sequence of Corynebacterium casei LMG S-19264T (=DSM 44701T), isolated from a smear-ripened cheese.</title>
        <authorList>
            <consortium name="US DOE Joint Genome Institute (JGI-PGF)"/>
            <person name="Walter F."/>
            <person name="Albersmeier A."/>
            <person name="Kalinowski J."/>
            <person name="Ruckert C."/>
        </authorList>
    </citation>
    <scope>NUCLEOTIDE SEQUENCE</scope>
    <source>
        <strain evidence="11">KCTC 42249</strain>
    </source>
</reference>